<evidence type="ECO:0000256" key="5">
    <source>
        <dbReference type="SAM" id="MobiDB-lite"/>
    </source>
</evidence>
<organism evidence="6 7">
    <name type="scientific">Astyanax mexicanus</name>
    <name type="common">Blind cave fish</name>
    <name type="synonym">Astyanax fasciatus mexicanus</name>
    <dbReference type="NCBI Taxonomy" id="7994"/>
    <lineage>
        <taxon>Eukaryota</taxon>
        <taxon>Metazoa</taxon>
        <taxon>Chordata</taxon>
        <taxon>Craniata</taxon>
        <taxon>Vertebrata</taxon>
        <taxon>Euteleostomi</taxon>
        <taxon>Actinopterygii</taxon>
        <taxon>Neopterygii</taxon>
        <taxon>Teleostei</taxon>
        <taxon>Ostariophysi</taxon>
        <taxon>Characiformes</taxon>
        <taxon>Characoidei</taxon>
        <taxon>Acestrorhamphidae</taxon>
        <taxon>Acestrorhamphinae</taxon>
        <taxon>Astyanax</taxon>
    </lineage>
</organism>
<comment type="similarity">
    <text evidence="2">Belongs to the TSR2 family.</text>
</comment>
<dbReference type="Ensembl" id="ENSAMXT00005051643.1">
    <property type="protein sequence ID" value="ENSAMXP00005047571.1"/>
    <property type="gene ID" value="ENSAMXG00005021825.1"/>
</dbReference>
<evidence type="ECO:0000313" key="7">
    <source>
        <dbReference type="Proteomes" id="UP000694621"/>
    </source>
</evidence>
<sequence length="214" mass="23581">MRLVCGVKMAAAVSATRELFGEGVRAVLHTWPVLQIAVDNGFGGAYSQQKAEWMVDAVQQYFHDNSDLQQDEVEDFLSDLMNNEFDTVVDDGSLPQVAQKVCMMFQQCQQGKVAEVREHISQLEAKKAAGRAKVTPVKTPTEEDEDSEDDEESMECDEAGAGGASVSGTVVNRQQPPSASAPANEEEDDGWTVVRRKKQCVIYQAAWAVHRQSR</sequence>
<evidence type="ECO:0000256" key="2">
    <source>
        <dbReference type="ARBA" id="ARBA00006524"/>
    </source>
</evidence>
<reference evidence="6" key="1">
    <citation type="submission" date="2025-08" db="UniProtKB">
        <authorList>
            <consortium name="Ensembl"/>
        </authorList>
    </citation>
    <scope>IDENTIFICATION</scope>
</reference>
<proteinExistence type="inferred from homology"/>
<evidence type="ECO:0000256" key="3">
    <source>
        <dbReference type="ARBA" id="ARBA00017551"/>
    </source>
</evidence>
<keyword evidence="4" id="KW-0698">rRNA processing</keyword>
<dbReference type="GO" id="GO:0006364">
    <property type="term" value="P:rRNA processing"/>
    <property type="evidence" value="ECO:0007669"/>
    <property type="project" value="UniProtKB-KW"/>
</dbReference>
<feature type="region of interest" description="Disordered" evidence="5">
    <location>
        <begin position="127"/>
        <end position="191"/>
    </location>
</feature>
<dbReference type="PANTHER" id="PTHR21250">
    <property type="entry name" value="PRE-RRNA-PROCESSING PROTEIN TSR2 HOMOLOG"/>
    <property type="match status" value="1"/>
</dbReference>
<accession>A0A8B9LB46</accession>
<dbReference type="AlphaFoldDB" id="A0A8B9LB46"/>
<evidence type="ECO:0000313" key="6">
    <source>
        <dbReference type="Ensembl" id="ENSAMXP00005047571.1"/>
    </source>
</evidence>
<evidence type="ECO:0000256" key="1">
    <source>
        <dbReference type="ARBA" id="ARBA00002210"/>
    </source>
</evidence>
<gene>
    <name evidence="6" type="primary">tsr2</name>
</gene>
<dbReference type="Pfam" id="PF10273">
    <property type="entry name" value="WGG"/>
    <property type="match status" value="1"/>
</dbReference>
<evidence type="ECO:0000256" key="4">
    <source>
        <dbReference type="ARBA" id="ARBA00022552"/>
    </source>
</evidence>
<dbReference type="Proteomes" id="UP000694621">
    <property type="component" value="Unplaced"/>
</dbReference>
<protein>
    <recommendedName>
        <fullName evidence="3">Pre-rRNA-processing protein TSR2 homolog</fullName>
    </recommendedName>
</protein>
<dbReference type="InterPro" id="IPR019398">
    <property type="entry name" value="Pre-rRNA_process_TSR2"/>
</dbReference>
<feature type="compositionally biased region" description="Acidic residues" evidence="5">
    <location>
        <begin position="142"/>
        <end position="158"/>
    </location>
</feature>
<comment type="function">
    <text evidence="1">May be involved in 20S pre-rRNA processing.</text>
</comment>
<name>A0A8B9LB46_ASTMX</name>